<dbReference type="InterPro" id="IPR045079">
    <property type="entry name" value="Oxoprolinase-like"/>
</dbReference>
<dbReference type="Pfam" id="PF01968">
    <property type="entry name" value="Hydantoinase_A"/>
    <property type="match status" value="1"/>
</dbReference>
<evidence type="ECO:0000259" key="3">
    <source>
        <dbReference type="Pfam" id="PF19278"/>
    </source>
</evidence>
<feature type="domain" description="Hydantoinase/oxoprolinase N-terminal" evidence="2">
    <location>
        <begin position="7"/>
        <end position="179"/>
    </location>
</feature>
<gene>
    <name evidence="4" type="ORF">Salmuc_01079</name>
</gene>
<dbReference type="RefSeq" id="WP_020040869.1">
    <property type="nucleotide sequence ID" value="NZ_KE557273.1"/>
</dbReference>
<dbReference type="InterPro" id="IPR008040">
    <property type="entry name" value="Hydant_A_N"/>
</dbReference>
<evidence type="ECO:0000259" key="2">
    <source>
        <dbReference type="Pfam" id="PF05378"/>
    </source>
</evidence>
<proteinExistence type="predicted"/>
<comment type="caution">
    <text evidence="4">The sequence shown here is derived from an EMBL/GenBank/DDBJ whole genome shotgun (WGS) entry which is preliminary data.</text>
</comment>
<dbReference type="GO" id="GO:0006749">
    <property type="term" value="P:glutathione metabolic process"/>
    <property type="evidence" value="ECO:0007669"/>
    <property type="project" value="TreeGrafter"/>
</dbReference>
<evidence type="ECO:0000313" key="5">
    <source>
        <dbReference type="Proteomes" id="UP000015347"/>
    </source>
</evidence>
<feature type="domain" description="Acetophenone carboxylase-like C-terminal" evidence="3">
    <location>
        <begin position="532"/>
        <end position="675"/>
    </location>
</feature>
<dbReference type="Proteomes" id="UP000015347">
    <property type="component" value="Unassembled WGS sequence"/>
</dbReference>
<dbReference type="eggNOG" id="COG0145">
    <property type="taxonomic scope" value="Bacteria"/>
</dbReference>
<sequence length="689" mass="72213">MSLGSIIGVDVGGTFTDVFSLDLTTGETGVAKVPTTRPDQSGGFLDGIRAAQPDMGHIRSLVHGTTAGTNALLERKGAMTGVITTTGFRDVLEMRRRDRPRTWGLRGDFLPVVPRDLRMEVPERVLSDGTVEQAVDLDAVRAAAAALRDKGCEAVVVLFVNAYANPANEQAAVAALREVWPNPHVAGSSEILPEIREFERFSTTALNGYLQPEVAGYLARLETALKGGGFGGEFMIVQSNGGVMSVETACQRPVRTALSGPSAGVIAAGYIAETAGYANLITGDMGGTSFDVSMIVDGETVVSPQTSIDFGMVVRTPMIEIATIGAGGGSIASVDAGGLLTIGPESAGSNPGPVAYGRGNTRPTVTDANIVLGRIDATRPLGKGLGTLDLEAAKAAIDEHVAKPLGLGVMEAAEAIVRVANSRMAGAIRLVSIERGHDPAKFAYMPFGGGGALHTGAMIDEVGIGRALIPRFPGVTSAMGCVIADMRQDFVQTLNATLDGLDLEALTGFMQQHHDDGQAVLDGAGSEFAARETRFELDMAYVGQTHTVSVPIPVTVGNGTVTAPTREAVRSAFETAYHGLYGRLLKSGVRVLNLRSTVIGTRPKFDLSRLAPPADATEEAAARGTRPVFVRGAWQEARVLARLDLPVGARVEGPAVLEQPDATIFVEPWLVAIVDPYGNVLIERKEGQA</sequence>
<dbReference type="Pfam" id="PF19278">
    <property type="entry name" value="Hydant_A_C"/>
    <property type="match status" value="1"/>
</dbReference>
<dbReference type="InterPro" id="IPR049517">
    <property type="entry name" value="ACX-like_C"/>
</dbReference>
<dbReference type="PANTHER" id="PTHR11365">
    <property type="entry name" value="5-OXOPROLINASE RELATED"/>
    <property type="match status" value="1"/>
</dbReference>
<dbReference type="EC" id="3.5.2.14" evidence="4"/>
<dbReference type="AlphaFoldDB" id="S9QZN3"/>
<feature type="domain" description="Hydantoinase A/oxoprolinase" evidence="1">
    <location>
        <begin position="200"/>
        <end position="489"/>
    </location>
</feature>
<accession>S9QZN3</accession>
<dbReference type="PANTHER" id="PTHR11365:SF23">
    <property type="entry name" value="HYPOTHETICAL 5-OXOPROLINASE (EUROFUNG)-RELATED"/>
    <property type="match status" value="1"/>
</dbReference>
<name>S9QZN3_9RHOB</name>
<reference evidence="5" key="1">
    <citation type="journal article" date="2014" name="Stand. Genomic Sci.">
        <title>Genome sequence of the exopolysaccharide-producing Salipiger mucosus type strain (DSM 16094(T)), a moderately halophilic member of the Roseobacter clade.</title>
        <authorList>
            <person name="Riedel T."/>
            <person name="Spring S."/>
            <person name="Fiebig A."/>
            <person name="Petersen J."/>
            <person name="Kyrpides N.C."/>
            <person name="Goker M."/>
            <person name="Klenk H.P."/>
        </authorList>
    </citation>
    <scope>NUCLEOTIDE SEQUENCE [LARGE SCALE GENOMIC DNA]</scope>
    <source>
        <strain evidence="5">DSM 16094</strain>
    </source>
</reference>
<dbReference type="STRING" id="1123237.Salmuc_01079"/>
<dbReference type="HOGENOM" id="CLU_002157_1_2_5"/>
<keyword evidence="4" id="KW-0378">Hydrolase</keyword>
<protein>
    <submittedName>
        <fullName evidence="4">N-methylhydantoinase A</fullName>
        <ecNumber evidence="4">3.5.2.14</ecNumber>
    </submittedName>
</protein>
<dbReference type="GO" id="GO:0047423">
    <property type="term" value="F:N-methylhydantoinase (ATP-hydrolyzing) activity"/>
    <property type="evidence" value="ECO:0007669"/>
    <property type="project" value="UniProtKB-EC"/>
</dbReference>
<dbReference type="GO" id="GO:0017168">
    <property type="term" value="F:5-oxoprolinase (ATP-hydrolyzing) activity"/>
    <property type="evidence" value="ECO:0007669"/>
    <property type="project" value="TreeGrafter"/>
</dbReference>
<dbReference type="Pfam" id="PF05378">
    <property type="entry name" value="Hydant_A_N"/>
    <property type="match status" value="1"/>
</dbReference>
<dbReference type="InterPro" id="IPR002821">
    <property type="entry name" value="Hydantoinase_A"/>
</dbReference>
<evidence type="ECO:0000259" key="1">
    <source>
        <dbReference type="Pfam" id="PF01968"/>
    </source>
</evidence>
<keyword evidence="5" id="KW-1185">Reference proteome</keyword>
<evidence type="ECO:0000313" key="4">
    <source>
        <dbReference type="EMBL" id="EPX85123.1"/>
    </source>
</evidence>
<organism evidence="4 5">
    <name type="scientific">Salipiger mucosus DSM 16094</name>
    <dbReference type="NCBI Taxonomy" id="1123237"/>
    <lineage>
        <taxon>Bacteria</taxon>
        <taxon>Pseudomonadati</taxon>
        <taxon>Pseudomonadota</taxon>
        <taxon>Alphaproteobacteria</taxon>
        <taxon>Rhodobacterales</taxon>
        <taxon>Roseobacteraceae</taxon>
        <taxon>Salipiger</taxon>
    </lineage>
</organism>
<dbReference type="OrthoDB" id="9759608at2"/>
<dbReference type="GO" id="GO:0005829">
    <property type="term" value="C:cytosol"/>
    <property type="evidence" value="ECO:0007669"/>
    <property type="project" value="TreeGrafter"/>
</dbReference>
<dbReference type="EMBL" id="APVH01000010">
    <property type="protein sequence ID" value="EPX85123.1"/>
    <property type="molecule type" value="Genomic_DNA"/>
</dbReference>